<sequence length="182" mass="20939">MPLQYPSHLLKLQDSALATIDEHSYIKAHNRYYWIAGLGESDSMIFKRVFYTVDVYGTQIVQRDDIFILALGIFLWSNGPISPLASELEFILRVLQMLPQSQIQELRLDCNFQTIMDVSTDLYLFQCLALAELSSYDDPSLHFNLLIDSFSFQRLLVASLCTEMSEIPLVIDSVIFWQTSQI</sequence>
<comment type="caution">
    <text evidence="1">The sequence shown here is derived from an EMBL/GenBank/DDBJ whole genome shotgun (WGS) entry which is preliminary data.</text>
</comment>
<dbReference type="Proteomes" id="UP000233469">
    <property type="component" value="Unassembled WGS sequence"/>
</dbReference>
<dbReference type="VEuPathDB" id="FungiDB:RhiirFUN_020244"/>
<reference evidence="1 2" key="1">
    <citation type="submission" date="2016-04" db="EMBL/GenBank/DDBJ databases">
        <title>Genome analyses suggest a sexual origin of heterokaryosis in a supposedly ancient asexual fungus.</title>
        <authorList>
            <person name="Ropars J."/>
            <person name="Sedzielewska K."/>
            <person name="Noel J."/>
            <person name="Charron P."/>
            <person name="Farinelli L."/>
            <person name="Marton T."/>
            <person name="Kruger M."/>
            <person name="Pelin A."/>
            <person name="Brachmann A."/>
            <person name="Corradi N."/>
        </authorList>
    </citation>
    <scope>NUCLEOTIDE SEQUENCE [LARGE SCALE GENOMIC DNA]</scope>
    <source>
        <strain evidence="1 2">C2</strain>
    </source>
</reference>
<dbReference type="VEuPathDB" id="FungiDB:FUN_013224"/>
<gene>
    <name evidence="1" type="ORF">RhiirC2_771392</name>
</gene>
<dbReference type="AlphaFoldDB" id="A0A2N1NU38"/>
<proteinExistence type="predicted"/>
<organism evidence="1 2">
    <name type="scientific">Rhizophagus irregularis</name>
    <dbReference type="NCBI Taxonomy" id="588596"/>
    <lineage>
        <taxon>Eukaryota</taxon>
        <taxon>Fungi</taxon>
        <taxon>Fungi incertae sedis</taxon>
        <taxon>Mucoromycota</taxon>
        <taxon>Glomeromycotina</taxon>
        <taxon>Glomeromycetes</taxon>
        <taxon>Glomerales</taxon>
        <taxon>Glomeraceae</taxon>
        <taxon>Rhizophagus</taxon>
    </lineage>
</organism>
<dbReference type="EMBL" id="LLXL01000131">
    <property type="protein sequence ID" value="PKK77393.1"/>
    <property type="molecule type" value="Genomic_DNA"/>
</dbReference>
<accession>A0A2N1NU38</accession>
<protein>
    <submittedName>
        <fullName evidence="1">Uncharacterized protein</fullName>
    </submittedName>
</protein>
<evidence type="ECO:0000313" key="2">
    <source>
        <dbReference type="Proteomes" id="UP000233469"/>
    </source>
</evidence>
<name>A0A2N1NU38_9GLOM</name>
<evidence type="ECO:0000313" key="1">
    <source>
        <dbReference type="EMBL" id="PKK77393.1"/>
    </source>
</evidence>
<reference evidence="1 2" key="2">
    <citation type="submission" date="2017-10" db="EMBL/GenBank/DDBJ databases">
        <title>Extensive intraspecific genome diversity in a model arbuscular mycorrhizal fungus.</title>
        <authorList>
            <person name="Chen E.C.H."/>
            <person name="Morin E."/>
            <person name="Baudet D."/>
            <person name="Noel J."/>
            <person name="Ndikumana S."/>
            <person name="Charron P."/>
            <person name="St-Onge C."/>
            <person name="Giorgi J."/>
            <person name="Grigoriev I.V."/>
            <person name="Roux C."/>
            <person name="Martin F.M."/>
            <person name="Corradi N."/>
        </authorList>
    </citation>
    <scope>NUCLEOTIDE SEQUENCE [LARGE SCALE GENOMIC DNA]</scope>
    <source>
        <strain evidence="1 2">C2</strain>
    </source>
</reference>